<dbReference type="InterPro" id="IPR001387">
    <property type="entry name" value="Cro/C1-type_HTH"/>
</dbReference>
<dbReference type="PANTHER" id="PTHR46797:SF1">
    <property type="entry name" value="METHYLPHOSPHONATE SYNTHASE"/>
    <property type="match status" value="1"/>
</dbReference>
<evidence type="ECO:0000256" key="2">
    <source>
        <dbReference type="SAM" id="MobiDB-lite"/>
    </source>
</evidence>
<dbReference type="PROSITE" id="PS50943">
    <property type="entry name" value="HTH_CROC1"/>
    <property type="match status" value="1"/>
</dbReference>
<comment type="caution">
    <text evidence="4">The sequence shown here is derived from an EMBL/GenBank/DDBJ whole genome shotgun (WGS) entry which is preliminary data.</text>
</comment>
<keyword evidence="5" id="KW-1185">Reference proteome</keyword>
<accession>A0ABS5T9B6</accession>
<dbReference type="Pfam" id="PF01381">
    <property type="entry name" value="HTH_3"/>
    <property type="match status" value="1"/>
</dbReference>
<dbReference type="PANTHER" id="PTHR46797">
    <property type="entry name" value="HTH-TYPE TRANSCRIPTIONAL REGULATOR"/>
    <property type="match status" value="1"/>
</dbReference>
<reference evidence="4 5" key="1">
    <citation type="submission" date="2021-05" db="EMBL/GenBank/DDBJ databases">
        <title>Kineosporia and Streptomyces sp. nov. two new marine actinobacteria isolated from Coral.</title>
        <authorList>
            <person name="Buangrab K."/>
            <person name="Sutthacheep M."/>
            <person name="Yeemin T."/>
            <person name="Harunari E."/>
            <person name="Igarashi Y."/>
            <person name="Kanchanasin P."/>
            <person name="Tanasupawat S."/>
            <person name="Phongsopitanun W."/>
        </authorList>
    </citation>
    <scope>NUCLEOTIDE SEQUENCE [LARGE SCALE GENOMIC DNA]</scope>
    <source>
        <strain evidence="4 5">J2-2</strain>
    </source>
</reference>
<feature type="compositionally biased region" description="Polar residues" evidence="2">
    <location>
        <begin position="1"/>
        <end position="17"/>
    </location>
</feature>
<dbReference type="InterPro" id="IPR050807">
    <property type="entry name" value="TransReg_Diox_bact_type"/>
</dbReference>
<evidence type="ECO:0000256" key="1">
    <source>
        <dbReference type="ARBA" id="ARBA00023125"/>
    </source>
</evidence>
<protein>
    <submittedName>
        <fullName evidence="4">Helix-turn-helix transcriptional regulator</fullName>
    </submittedName>
</protein>
<dbReference type="SUPFAM" id="SSF47413">
    <property type="entry name" value="lambda repressor-like DNA-binding domains"/>
    <property type="match status" value="1"/>
</dbReference>
<dbReference type="Proteomes" id="UP001197247">
    <property type="component" value="Unassembled WGS sequence"/>
</dbReference>
<dbReference type="InterPro" id="IPR010982">
    <property type="entry name" value="Lambda_DNA-bd_dom_sf"/>
</dbReference>
<keyword evidence="1" id="KW-0238">DNA-binding</keyword>
<sequence>MGRPTSTSLQSANSSKHSGAVATLKVPDRVTDLGAYVREQRENAKLSLRQLANAAGVSNPYLSQIERGLRKPSAEVLTQIAKGLQISAEALFQRAGLLEESVGVEVEVAIQSDVRLTARQKRVLLDIYSTFRAENARQDAQGERIADDPDAIVGTVVPLIARSAGLKPGQDDTDQATATEEPAQGHPAGTGRRGARKRVGGRTGRPDGPRTARSSLRQVDPDE</sequence>
<feature type="region of interest" description="Disordered" evidence="2">
    <location>
        <begin position="1"/>
        <end position="21"/>
    </location>
</feature>
<name>A0ABS5T9B6_9ACTN</name>
<gene>
    <name evidence="4" type="ORF">KIH74_01885</name>
</gene>
<feature type="region of interest" description="Disordered" evidence="2">
    <location>
        <begin position="163"/>
        <end position="223"/>
    </location>
</feature>
<proteinExistence type="predicted"/>
<feature type="domain" description="HTH cro/C1-type" evidence="3">
    <location>
        <begin position="37"/>
        <end position="91"/>
    </location>
</feature>
<evidence type="ECO:0000259" key="3">
    <source>
        <dbReference type="PROSITE" id="PS50943"/>
    </source>
</evidence>
<evidence type="ECO:0000313" key="4">
    <source>
        <dbReference type="EMBL" id="MBT0767656.1"/>
    </source>
</evidence>
<dbReference type="Gene3D" id="1.10.260.40">
    <property type="entry name" value="lambda repressor-like DNA-binding domains"/>
    <property type="match status" value="1"/>
</dbReference>
<organism evidence="4 5">
    <name type="scientific">Kineosporia corallincola</name>
    <dbReference type="NCBI Taxonomy" id="2835133"/>
    <lineage>
        <taxon>Bacteria</taxon>
        <taxon>Bacillati</taxon>
        <taxon>Actinomycetota</taxon>
        <taxon>Actinomycetes</taxon>
        <taxon>Kineosporiales</taxon>
        <taxon>Kineosporiaceae</taxon>
        <taxon>Kineosporia</taxon>
    </lineage>
</organism>
<dbReference type="SMART" id="SM00530">
    <property type="entry name" value="HTH_XRE"/>
    <property type="match status" value="1"/>
</dbReference>
<evidence type="ECO:0000313" key="5">
    <source>
        <dbReference type="Proteomes" id="UP001197247"/>
    </source>
</evidence>
<dbReference type="CDD" id="cd00093">
    <property type="entry name" value="HTH_XRE"/>
    <property type="match status" value="1"/>
</dbReference>
<dbReference type="EMBL" id="JAHBAY010000001">
    <property type="protein sequence ID" value="MBT0767656.1"/>
    <property type="molecule type" value="Genomic_DNA"/>
</dbReference>